<dbReference type="InterPro" id="IPR050951">
    <property type="entry name" value="Retrovirus_Pol_polyprotein"/>
</dbReference>
<dbReference type="Proteomes" id="UP000694867">
    <property type="component" value="Unplaced"/>
</dbReference>
<dbReference type="FunFam" id="3.30.70.270:FF:000026">
    <property type="entry name" value="Transposon Ty3-G Gag-Pol polyprotein"/>
    <property type="match status" value="1"/>
</dbReference>
<dbReference type="GeneID" id="100899181"/>
<organism evidence="2 3">
    <name type="scientific">Galendromus occidentalis</name>
    <name type="common">western predatory mite</name>
    <dbReference type="NCBI Taxonomy" id="34638"/>
    <lineage>
        <taxon>Eukaryota</taxon>
        <taxon>Metazoa</taxon>
        <taxon>Ecdysozoa</taxon>
        <taxon>Arthropoda</taxon>
        <taxon>Chelicerata</taxon>
        <taxon>Arachnida</taxon>
        <taxon>Acari</taxon>
        <taxon>Parasitiformes</taxon>
        <taxon>Mesostigmata</taxon>
        <taxon>Gamasina</taxon>
        <taxon>Phytoseioidea</taxon>
        <taxon>Phytoseiidae</taxon>
        <taxon>Typhlodrominae</taxon>
        <taxon>Galendromus</taxon>
    </lineage>
</organism>
<dbReference type="AlphaFoldDB" id="A0AAJ6QSC5"/>
<accession>A0AAJ6QSC5</accession>
<evidence type="ECO:0000313" key="3">
    <source>
        <dbReference type="RefSeq" id="XP_003742224.1"/>
    </source>
</evidence>
<sequence length="794" mass="90662">MSDKKKTRQPDPFRVVQGEDNSETWKDFREAFLDYALVEYLKSGTPCKQQDSLCNTLQNIIKTLDKKFAPHGNKHFHRHLFARIRQSGAESVSDFVDRVMKAVKPCKFSQETELTINQLTWKQQLFQVAGETEGERSSDSEGEHEETYVEEHGIFTISKPEENKRKGRKFFAVLELPTDMSLRAQIDSGATVSAMSLVTYRKILAGKAAENPLDETRSTVLKAYNNAEMKSLGEFNLKCRYNNQQHSIPFQVLDDSVETLLSGHECLRMGILKVHGSVEQVLKVLKGVDVQLIRRAAPRRPAIATREAFIERIRNMEKEGIIVKVEHPTEWISNAVVVPKADGSVRITLDPAELNKAMKRPRYAMPTLEDHLPVLAKAKWFTICDAKDGFFQLKLQEDSTDLTNFWTPLGRYKYLGMPQGISSAPEEYQQRQMRAYDNLKGCLVVADDTLIYGVGETEEGKSHTSTEKLQLCLKEVRYMRHIISSQGVRSDPKKIKAIEEMARPENSKAVERFLGMVNYHLPFIPQLSDLTAPLREVIKKGNQFVWMESQEKAFNAIKKRLTDSPTLAFYDAKEPVTIQTDSSDLGVGAVMLQGGRPVCYDSHALSEAEKGYIAMEKETLAIVSCCLRWHHLLYGKKYIIVETDHKPLVRRLEKSLEECPKRLQRMRLTLQRFDLKVKYIPGHTNVIADTLSRAPLRDPRAQSHAETLYRLDLEAIRTHDGTAISDPVLEEIRRHTVRDEECIGLIRAMKERSTIGREALLANFRTFKEGIRSDESIIFIGRACYIPKSLRRDM</sequence>
<dbReference type="CDD" id="cd09274">
    <property type="entry name" value="RNase_HI_RT_Ty3"/>
    <property type="match status" value="1"/>
</dbReference>
<keyword evidence="2" id="KW-1185">Reference proteome</keyword>
<dbReference type="PANTHER" id="PTHR37984:SF8">
    <property type="entry name" value="CCHC-TYPE DOMAIN-CONTAINING PROTEIN"/>
    <property type="match status" value="1"/>
</dbReference>
<dbReference type="Gene3D" id="3.30.70.270">
    <property type="match status" value="2"/>
</dbReference>
<reference evidence="3" key="1">
    <citation type="submission" date="2025-08" db="UniProtKB">
        <authorList>
            <consortium name="RefSeq"/>
        </authorList>
    </citation>
    <scope>IDENTIFICATION</scope>
</reference>
<evidence type="ECO:0000259" key="1">
    <source>
        <dbReference type="PROSITE" id="PS50878"/>
    </source>
</evidence>
<dbReference type="InterPro" id="IPR043128">
    <property type="entry name" value="Rev_trsase/Diguanyl_cyclase"/>
</dbReference>
<dbReference type="GO" id="GO:0071897">
    <property type="term" value="P:DNA biosynthetic process"/>
    <property type="evidence" value="ECO:0007669"/>
    <property type="project" value="UniProtKB-ARBA"/>
</dbReference>
<gene>
    <name evidence="3" type="primary">LOC100899181</name>
</gene>
<protein>
    <submittedName>
        <fullName evidence="3">Uncharacterized protein LOC100899181</fullName>
    </submittedName>
</protein>
<dbReference type="InterPro" id="IPR000477">
    <property type="entry name" value="RT_dom"/>
</dbReference>
<dbReference type="CDD" id="cd01647">
    <property type="entry name" value="RT_LTR"/>
    <property type="match status" value="1"/>
</dbReference>
<dbReference type="PROSITE" id="PS50878">
    <property type="entry name" value="RT_POL"/>
    <property type="match status" value="1"/>
</dbReference>
<dbReference type="SUPFAM" id="SSF56672">
    <property type="entry name" value="DNA/RNA polymerases"/>
    <property type="match status" value="1"/>
</dbReference>
<dbReference type="Gene3D" id="3.10.10.10">
    <property type="entry name" value="HIV Type 1 Reverse Transcriptase, subunit A, domain 1"/>
    <property type="match status" value="1"/>
</dbReference>
<name>A0AAJ6QSC5_9ACAR</name>
<evidence type="ECO:0000313" key="2">
    <source>
        <dbReference type="Proteomes" id="UP000694867"/>
    </source>
</evidence>
<dbReference type="PANTHER" id="PTHR37984">
    <property type="entry name" value="PROTEIN CBG26694"/>
    <property type="match status" value="1"/>
</dbReference>
<dbReference type="Pfam" id="PF00078">
    <property type="entry name" value="RVT_1"/>
    <property type="match status" value="1"/>
</dbReference>
<dbReference type="Pfam" id="PF17919">
    <property type="entry name" value="RT_RNaseH_2"/>
    <property type="match status" value="1"/>
</dbReference>
<dbReference type="InterPro" id="IPR043502">
    <property type="entry name" value="DNA/RNA_pol_sf"/>
</dbReference>
<dbReference type="InterPro" id="IPR041577">
    <property type="entry name" value="RT_RNaseH_2"/>
</dbReference>
<feature type="domain" description="Reverse transcriptase" evidence="1">
    <location>
        <begin position="319"/>
        <end position="518"/>
    </location>
</feature>
<dbReference type="RefSeq" id="XP_003742224.1">
    <property type="nucleotide sequence ID" value="XM_003742176.1"/>
</dbReference>
<proteinExistence type="predicted"/>
<dbReference type="KEGG" id="goe:100899181"/>